<keyword evidence="2" id="KW-1003">Cell membrane</keyword>
<organism evidence="7 8">
    <name type="scientific">Thalassorhabdomicrobium marinisediminis</name>
    <dbReference type="NCBI Taxonomy" id="2170577"/>
    <lineage>
        <taxon>Bacteria</taxon>
        <taxon>Pseudomonadati</taxon>
        <taxon>Pseudomonadota</taxon>
        <taxon>Alphaproteobacteria</taxon>
        <taxon>Rhodobacterales</taxon>
        <taxon>Paracoccaceae</taxon>
        <taxon>Thalassorhabdomicrobium</taxon>
    </lineage>
</organism>
<dbReference type="Pfam" id="PF03279">
    <property type="entry name" value="Lip_A_acyltrans"/>
    <property type="match status" value="1"/>
</dbReference>
<keyword evidence="6 7" id="KW-0012">Acyltransferase</keyword>
<evidence type="ECO:0000256" key="2">
    <source>
        <dbReference type="ARBA" id="ARBA00022475"/>
    </source>
</evidence>
<keyword evidence="3" id="KW-0997">Cell inner membrane</keyword>
<dbReference type="GO" id="GO:0016746">
    <property type="term" value="F:acyltransferase activity"/>
    <property type="evidence" value="ECO:0007669"/>
    <property type="project" value="UniProtKB-KW"/>
</dbReference>
<protein>
    <submittedName>
        <fullName evidence="7">Lauroyl acyltransferase</fullName>
    </submittedName>
</protein>
<dbReference type="GO" id="GO:0009247">
    <property type="term" value="P:glycolipid biosynthetic process"/>
    <property type="evidence" value="ECO:0007669"/>
    <property type="project" value="UniProtKB-ARBA"/>
</dbReference>
<dbReference type="EMBL" id="QCYG01000005">
    <property type="protein sequence ID" value="PVA06703.1"/>
    <property type="molecule type" value="Genomic_DNA"/>
</dbReference>
<comment type="caution">
    <text evidence="7">The sequence shown here is derived from an EMBL/GenBank/DDBJ whole genome shotgun (WGS) entry which is preliminary data.</text>
</comment>
<evidence type="ECO:0000313" key="8">
    <source>
        <dbReference type="Proteomes" id="UP000244817"/>
    </source>
</evidence>
<keyword evidence="8" id="KW-1185">Reference proteome</keyword>
<evidence type="ECO:0000256" key="4">
    <source>
        <dbReference type="ARBA" id="ARBA00022679"/>
    </source>
</evidence>
<evidence type="ECO:0000256" key="1">
    <source>
        <dbReference type="ARBA" id="ARBA00004533"/>
    </source>
</evidence>
<dbReference type="PANTHER" id="PTHR30606">
    <property type="entry name" value="LIPID A BIOSYNTHESIS LAUROYL ACYLTRANSFERASE"/>
    <property type="match status" value="1"/>
</dbReference>
<comment type="subcellular location">
    <subcellularLocation>
        <location evidence="1">Cell inner membrane</location>
    </subcellularLocation>
</comment>
<dbReference type="GO" id="GO:0005886">
    <property type="term" value="C:plasma membrane"/>
    <property type="evidence" value="ECO:0007669"/>
    <property type="project" value="UniProtKB-SubCell"/>
</dbReference>
<dbReference type="AlphaFoldDB" id="A0A2T7FX09"/>
<dbReference type="CDD" id="cd07984">
    <property type="entry name" value="LPLAT_LABLAT-like"/>
    <property type="match status" value="1"/>
</dbReference>
<evidence type="ECO:0000256" key="3">
    <source>
        <dbReference type="ARBA" id="ARBA00022519"/>
    </source>
</evidence>
<evidence type="ECO:0000256" key="5">
    <source>
        <dbReference type="ARBA" id="ARBA00023136"/>
    </source>
</evidence>
<dbReference type="InterPro" id="IPR004960">
    <property type="entry name" value="LipA_acyltrans"/>
</dbReference>
<evidence type="ECO:0000256" key="6">
    <source>
        <dbReference type="ARBA" id="ARBA00023315"/>
    </source>
</evidence>
<sequence>MRTLETATRTDWVIDRIVQGFIRSALALPYDKRVRLFGRLSQHGLSPLTGYRKRAIEQLQFIWPDMDPAERKRIADGVGNNFGRTMIENYSGADFAKQVSQAEVYGGGLEAVAEAKAQGRPVLFVTGHFGNHEAPRMALTQRGYTIGGLYRPIANPYFNDHYVKNMQAMSGPVFPQGRRGTSGFVRMLKGGGMGTLLFDVRAAKFPRIPFMGKPAHTATSVADIALKLDTLVVPYFGIRQPDGLSFRIAIEEPIAHSTPAQMMGEITARLEAHVNAHPEQWFWVHRRWK</sequence>
<dbReference type="RefSeq" id="WP_108640861.1">
    <property type="nucleotide sequence ID" value="NZ_QCYG01000005.1"/>
</dbReference>
<proteinExistence type="predicted"/>
<dbReference type="OrthoDB" id="9801955at2"/>
<keyword evidence="4 7" id="KW-0808">Transferase</keyword>
<keyword evidence="5" id="KW-0472">Membrane</keyword>
<dbReference type="Proteomes" id="UP000244817">
    <property type="component" value="Unassembled WGS sequence"/>
</dbReference>
<dbReference type="PANTHER" id="PTHR30606:SF10">
    <property type="entry name" value="PHOSPHATIDYLINOSITOL MANNOSIDE ACYLTRANSFERASE"/>
    <property type="match status" value="1"/>
</dbReference>
<name>A0A2T7FX09_9RHOB</name>
<evidence type="ECO:0000313" key="7">
    <source>
        <dbReference type="EMBL" id="PVA06703.1"/>
    </source>
</evidence>
<reference evidence="7 8" key="1">
    <citation type="submission" date="2018-04" db="EMBL/GenBank/DDBJ databases">
        <title>Pelagivirga bohaiensis gen. nov., sp. nov., a bacterium isolated from the Bohai Sea.</title>
        <authorList>
            <person name="Ji X."/>
        </authorList>
    </citation>
    <scope>NUCLEOTIDE SEQUENCE [LARGE SCALE GENOMIC DNA]</scope>
    <source>
        <strain evidence="7 8">BH-SD16</strain>
    </source>
</reference>
<accession>A0A2T7FX09</accession>
<gene>
    <name evidence="7" type="ORF">DC363_09240</name>
</gene>